<name>A0A850RAP6_9GAMM</name>
<evidence type="ECO:0000313" key="2">
    <source>
        <dbReference type="Proteomes" id="UP000592294"/>
    </source>
</evidence>
<evidence type="ECO:0000313" key="1">
    <source>
        <dbReference type="EMBL" id="NVZ08030.1"/>
    </source>
</evidence>
<dbReference type="GO" id="GO:0016740">
    <property type="term" value="F:transferase activity"/>
    <property type="evidence" value="ECO:0007669"/>
    <property type="project" value="UniProtKB-KW"/>
</dbReference>
<organism evidence="1 2">
    <name type="scientific">Allochromatium humboldtianum</name>
    <dbReference type="NCBI Taxonomy" id="504901"/>
    <lineage>
        <taxon>Bacteria</taxon>
        <taxon>Pseudomonadati</taxon>
        <taxon>Pseudomonadota</taxon>
        <taxon>Gammaproteobacteria</taxon>
        <taxon>Chromatiales</taxon>
        <taxon>Chromatiaceae</taxon>
        <taxon>Allochromatium</taxon>
    </lineage>
</organism>
<dbReference type="AlphaFoldDB" id="A0A850RAP6"/>
<proteinExistence type="predicted"/>
<dbReference type="EMBL" id="JABZEO010000001">
    <property type="protein sequence ID" value="NVZ08030.1"/>
    <property type="molecule type" value="Genomic_DNA"/>
</dbReference>
<sequence length="195" mass="21324">MTPLHQILARNAGSVLTPELIVGIVHGYETAISDTVYSTLVTHEPVPPAVDDPRLEIDRHVVGPWVAQRVGLLSGDWGSFAALGLRESPGGPLVAGCILNNITDTNANAHVAFEGRYALKRCLLYGFFDYAFNQLGLERVTALVDADNADALRFDQHLGFAPEFVIPKGNGVDVVMLVMWKDTCRWIKPREQCNG</sequence>
<keyword evidence="2" id="KW-1185">Reference proteome</keyword>
<dbReference type="Gene3D" id="3.40.630.30">
    <property type="match status" value="1"/>
</dbReference>
<reference evidence="1 2" key="1">
    <citation type="submission" date="2020-06" db="EMBL/GenBank/DDBJ databases">
        <title>Whole-genome sequence of Allochromatium humboldtianum DSM 21881, type strain.</title>
        <authorList>
            <person name="Kyndt J.A."/>
            <person name="Meyer T.E."/>
        </authorList>
    </citation>
    <scope>NUCLEOTIDE SEQUENCE [LARGE SCALE GENOMIC DNA]</scope>
    <source>
        <strain evidence="1 2">DSM 21881</strain>
    </source>
</reference>
<dbReference type="InterPro" id="IPR016181">
    <property type="entry name" value="Acyl_CoA_acyltransferase"/>
</dbReference>
<gene>
    <name evidence="1" type="ORF">HW932_01990</name>
</gene>
<dbReference type="RefSeq" id="WP_176974821.1">
    <property type="nucleotide sequence ID" value="NZ_JABZEO010000001.1"/>
</dbReference>
<protein>
    <submittedName>
        <fullName evidence="1">GNAT family N-acetyltransferase</fullName>
    </submittedName>
</protein>
<comment type="caution">
    <text evidence="1">The sequence shown here is derived from an EMBL/GenBank/DDBJ whole genome shotgun (WGS) entry which is preliminary data.</text>
</comment>
<keyword evidence="1" id="KW-0808">Transferase</keyword>
<dbReference type="SUPFAM" id="SSF55729">
    <property type="entry name" value="Acyl-CoA N-acyltransferases (Nat)"/>
    <property type="match status" value="1"/>
</dbReference>
<dbReference type="Proteomes" id="UP000592294">
    <property type="component" value="Unassembled WGS sequence"/>
</dbReference>
<accession>A0A850RAP6</accession>